<comment type="caution">
    <text evidence="6">The sequence shown here is derived from an EMBL/GenBank/DDBJ whole genome shotgun (WGS) entry which is preliminary data.</text>
</comment>
<evidence type="ECO:0000259" key="5">
    <source>
        <dbReference type="PROSITE" id="PS50075"/>
    </source>
</evidence>
<reference evidence="6 7" key="1">
    <citation type="submission" date="2021-01" db="EMBL/GenBank/DDBJ databases">
        <title>WGS of actinomycetes isolated from Thailand.</title>
        <authorList>
            <person name="Thawai C."/>
        </authorList>
    </citation>
    <scope>NUCLEOTIDE SEQUENCE [LARGE SCALE GENOMIC DNA]</scope>
    <source>
        <strain evidence="6 7">CA1R205</strain>
    </source>
</reference>
<dbReference type="Gene3D" id="3.40.50.720">
    <property type="entry name" value="NAD(P)-binding Rossmann-like Domain"/>
    <property type="match status" value="1"/>
</dbReference>
<evidence type="ECO:0000313" key="7">
    <source>
        <dbReference type="Proteomes" id="UP000634229"/>
    </source>
</evidence>
<evidence type="ECO:0000256" key="1">
    <source>
        <dbReference type="ARBA" id="ARBA00022450"/>
    </source>
</evidence>
<protein>
    <recommendedName>
        <fullName evidence="5">Carrier domain-containing protein</fullName>
    </recommendedName>
</protein>
<accession>A0ABS1NGL4</accession>
<dbReference type="SUPFAM" id="SSF47336">
    <property type="entry name" value="ACP-like"/>
    <property type="match status" value="1"/>
</dbReference>
<dbReference type="SMART" id="SM00823">
    <property type="entry name" value="PKS_PP"/>
    <property type="match status" value="1"/>
</dbReference>
<dbReference type="InterPro" id="IPR036736">
    <property type="entry name" value="ACP-like_sf"/>
</dbReference>
<dbReference type="InterPro" id="IPR020806">
    <property type="entry name" value="PKS_PP-bd"/>
</dbReference>
<evidence type="ECO:0000256" key="3">
    <source>
        <dbReference type="ARBA" id="ARBA00022679"/>
    </source>
</evidence>
<evidence type="ECO:0000256" key="4">
    <source>
        <dbReference type="ARBA" id="ARBA00023268"/>
    </source>
</evidence>
<dbReference type="EMBL" id="JAERRF010000011">
    <property type="protein sequence ID" value="MBL1099166.1"/>
    <property type="molecule type" value="Genomic_DNA"/>
</dbReference>
<dbReference type="Pfam" id="PF00550">
    <property type="entry name" value="PP-binding"/>
    <property type="match status" value="1"/>
</dbReference>
<dbReference type="InterPro" id="IPR006162">
    <property type="entry name" value="Ppantetheine_attach_site"/>
</dbReference>
<proteinExistence type="predicted"/>
<dbReference type="SMART" id="SM01294">
    <property type="entry name" value="PKS_PP_betabranch"/>
    <property type="match status" value="1"/>
</dbReference>
<gene>
    <name evidence="6" type="ORF">JK363_21335</name>
</gene>
<name>A0ABS1NGL4_9ACTN</name>
<evidence type="ECO:0000313" key="6">
    <source>
        <dbReference type="EMBL" id="MBL1099166.1"/>
    </source>
</evidence>
<keyword evidence="2" id="KW-0597">Phosphoprotein</keyword>
<dbReference type="PANTHER" id="PTHR43775:SF51">
    <property type="entry name" value="INACTIVE PHENOLPHTHIOCEROL SYNTHESIS POLYKETIDE SYNTHASE TYPE I PKS1-RELATED"/>
    <property type="match status" value="1"/>
</dbReference>
<feature type="domain" description="Carrier" evidence="5">
    <location>
        <begin position="78"/>
        <end position="153"/>
    </location>
</feature>
<dbReference type="InterPro" id="IPR009081">
    <property type="entry name" value="PP-bd_ACP"/>
</dbReference>
<dbReference type="InterPro" id="IPR050091">
    <property type="entry name" value="PKS_NRPS_Biosynth_Enz"/>
</dbReference>
<keyword evidence="7" id="KW-1185">Reference proteome</keyword>
<organism evidence="6 7">
    <name type="scientific">Streptomyces coffeae</name>
    <dbReference type="NCBI Taxonomy" id="621382"/>
    <lineage>
        <taxon>Bacteria</taxon>
        <taxon>Bacillati</taxon>
        <taxon>Actinomycetota</taxon>
        <taxon>Actinomycetes</taxon>
        <taxon>Kitasatosporales</taxon>
        <taxon>Streptomycetaceae</taxon>
        <taxon>Streptomyces</taxon>
    </lineage>
</organism>
<dbReference type="PROSITE" id="PS00012">
    <property type="entry name" value="PHOSPHOPANTETHEINE"/>
    <property type="match status" value="1"/>
</dbReference>
<dbReference type="PANTHER" id="PTHR43775">
    <property type="entry name" value="FATTY ACID SYNTHASE"/>
    <property type="match status" value="1"/>
</dbReference>
<sequence length="231" mass="23956">MPLSDQEGLELFDQALGADTALLAPVRLNPGALRVQAQAGLLPALLRGLVRAPARPAEPTGGSLAQRLAEADEADREKVVLELVLTQVAAVLGHDSAAAIDAERPFRQLGFDSLGAVGLRNRLTQTTGLQLPATLIFDHPTPAAITRLLLTELGGGSAAGDDATPSIDEELTKLEDLLAATAAEEKQHVAGRLRAMAAALMDGGQGTSGRIEAAATMDEVFQLIDGDFGEA</sequence>
<keyword evidence="4" id="KW-0511">Multifunctional enzyme</keyword>
<dbReference type="Proteomes" id="UP000634229">
    <property type="component" value="Unassembled WGS sequence"/>
</dbReference>
<dbReference type="Gene3D" id="1.10.1200.10">
    <property type="entry name" value="ACP-like"/>
    <property type="match status" value="1"/>
</dbReference>
<keyword evidence="3" id="KW-0808">Transferase</keyword>
<evidence type="ECO:0000256" key="2">
    <source>
        <dbReference type="ARBA" id="ARBA00022553"/>
    </source>
</evidence>
<dbReference type="PROSITE" id="PS50075">
    <property type="entry name" value="CARRIER"/>
    <property type="match status" value="1"/>
</dbReference>
<keyword evidence="1" id="KW-0596">Phosphopantetheine</keyword>